<evidence type="ECO:0000256" key="1">
    <source>
        <dbReference type="SAM" id="MobiDB-lite"/>
    </source>
</evidence>
<dbReference type="Pfam" id="PF13180">
    <property type="entry name" value="PDZ_2"/>
    <property type="match status" value="1"/>
</dbReference>
<dbReference type="EMBL" id="SMRP01000014">
    <property type="protein sequence ID" value="TDG20823.1"/>
    <property type="molecule type" value="Genomic_DNA"/>
</dbReference>
<evidence type="ECO:0000313" key="4">
    <source>
        <dbReference type="Proteomes" id="UP000295722"/>
    </source>
</evidence>
<name>A0A4R5M4S0_9BURK</name>
<dbReference type="SMART" id="SM00228">
    <property type="entry name" value="PDZ"/>
    <property type="match status" value="1"/>
</dbReference>
<evidence type="ECO:0000313" key="3">
    <source>
        <dbReference type="EMBL" id="TDG20823.1"/>
    </source>
</evidence>
<dbReference type="InterPro" id="IPR036034">
    <property type="entry name" value="PDZ_sf"/>
</dbReference>
<dbReference type="OrthoDB" id="7338723at2"/>
<feature type="region of interest" description="Disordered" evidence="1">
    <location>
        <begin position="1"/>
        <end position="21"/>
    </location>
</feature>
<protein>
    <submittedName>
        <fullName evidence="3">PDZ domain-containing protein</fullName>
    </submittedName>
</protein>
<accession>A0A4R5M4S0</accession>
<sequence length="195" mass="20563">MARGVHEELPPGAVSTGSVNTTGHVDIYRNGDLPRRPFYCLAKVAAHGNADATHDTLETTLESETLKLNADCLLLTAENVTNDGTIGSYGGGLFSSTQIKRPHLYGVACKYSQVKLGINQDKDHVVSYVSDGSPAATAGIVEGDKILAINGVSIASSPFVTETEVSTKKPGDTVTIEFLNKSGKKERKVITLSGS</sequence>
<gene>
    <name evidence="3" type="ORF">EYW47_25170</name>
</gene>
<feature type="domain" description="PDZ" evidence="2">
    <location>
        <begin position="116"/>
        <end position="182"/>
    </location>
</feature>
<dbReference type="Proteomes" id="UP000295722">
    <property type="component" value="Unassembled WGS sequence"/>
</dbReference>
<dbReference type="InterPro" id="IPR001478">
    <property type="entry name" value="PDZ"/>
</dbReference>
<dbReference type="AlphaFoldDB" id="A0A4R5M4S0"/>
<organism evidence="3 4">
    <name type="scientific">Paraburkholderia silviterrae</name>
    <dbReference type="NCBI Taxonomy" id="2528715"/>
    <lineage>
        <taxon>Bacteria</taxon>
        <taxon>Pseudomonadati</taxon>
        <taxon>Pseudomonadota</taxon>
        <taxon>Betaproteobacteria</taxon>
        <taxon>Burkholderiales</taxon>
        <taxon>Burkholderiaceae</taxon>
        <taxon>Paraburkholderia</taxon>
    </lineage>
</organism>
<comment type="caution">
    <text evidence="3">The sequence shown here is derived from an EMBL/GenBank/DDBJ whole genome shotgun (WGS) entry which is preliminary data.</text>
</comment>
<dbReference type="PROSITE" id="PS50106">
    <property type="entry name" value="PDZ"/>
    <property type="match status" value="1"/>
</dbReference>
<reference evidence="3 4" key="1">
    <citation type="submission" date="2019-03" db="EMBL/GenBank/DDBJ databases">
        <title>Paraburkholderia sp. 4M-K11, isolated from subtropical forest soil.</title>
        <authorList>
            <person name="Gao Z.-H."/>
            <person name="Qiu L.-H."/>
        </authorList>
    </citation>
    <scope>NUCLEOTIDE SEQUENCE [LARGE SCALE GENOMIC DNA]</scope>
    <source>
        <strain evidence="3 4">4M-K11</strain>
    </source>
</reference>
<dbReference type="SUPFAM" id="SSF50156">
    <property type="entry name" value="PDZ domain-like"/>
    <property type="match status" value="1"/>
</dbReference>
<evidence type="ECO:0000259" key="2">
    <source>
        <dbReference type="PROSITE" id="PS50106"/>
    </source>
</evidence>
<dbReference type="Gene3D" id="2.30.42.10">
    <property type="match status" value="1"/>
</dbReference>
<proteinExistence type="predicted"/>
<keyword evidence="4" id="KW-1185">Reference proteome</keyword>